<sequence>MLISNDFKCLFMLILGFIQWVSSYEMTRDYEEASHFDVMPGGAVLSHEKQLDGFTCKFTYACQGGTKEGWQLTINTNTDKTKYLCSVQRPDGKSYLFFQSFKLEFTGLEVKEGYAMGANFKPLSPSEYQVDFQKHSISDVAGKFGSQLEKVELYGEKGKAEL</sequence>
<gene>
    <name evidence="2" type="ORF">LOTGIDRAFT_149784</name>
</gene>
<dbReference type="PANTHER" id="PTHR31230:SF1">
    <property type="entry name" value="MYELOID-DERIVED GROWTH FACTOR"/>
    <property type="match status" value="1"/>
</dbReference>
<dbReference type="OMA" id="KNYLCKF"/>
<proteinExistence type="predicted"/>
<dbReference type="PANTHER" id="PTHR31230">
    <property type="entry name" value="MYELOID-DERIVED GROWTH FACTOR MYDGF"/>
    <property type="match status" value="1"/>
</dbReference>
<dbReference type="OrthoDB" id="10061830at2759"/>
<dbReference type="GeneID" id="20235494"/>
<dbReference type="EMBL" id="KB200701">
    <property type="protein sequence ID" value="ESP00685.1"/>
    <property type="molecule type" value="Genomic_DNA"/>
</dbReference>
<dbReference type="AlphaFoldDB" id="V4CF92"/>
<dbReference type="GO" id="GO:0005615">
    <property type="term" value="C:extracellular space"/>
    <property type="evidence" value="ECO:0007669"/>
    <property type="project" value="TreeGrafter"/>
</dbReference>
<dbReference type="InterPro" id="IPR018887">
    <property type="entry name" value="MYDGF"/>
</dbReference>
<keyword evidence="3" id="KW-1185">Reference proteome</keyword>
<dbReference type="Pfam" id="PF10572">
    <property type="entry name" value="UPF0556"/>
    <property type="match status" value="1"/>
</dbReference>
<keyword evidence="1" id="KW-0732">Signal</keyword>
<feature type="chain" id="PRO_5004717379" description="Myeloid-derived growth factor" evidence="1">
    <location>
        <begin position="24"/>
        <end position="162"/>
    </location>
</feature>
<dbReference type="GO" id="GO:0001938">
    <property type="term" value="P:positive regulation of endothelial cell proliferation"/>
    <property type="evidence" value="ECO:0007669"/>
    <property type="project" value="TreeGrafter"/>
</dbReference>
<organism evidence="2 3">
    <name type="scientific">Lottia gigantea</name>
    <name type="common">Giant owl limpet</name>
    <dbReference type="NCBI Taxonomy" id="225164"/>
    <lineage>
        <taxon>Eukaryota</taxon>
        <taxon>Metazoa</taxon>
        <taxon>Spiralia</taxon>
        <taxon>Lophotrochozoa</taxon>
        <taxon>Mollusca</taxon>
        <taxon>Gastropoda</taxon>
        <taxon>Patellogastropoda</taxon>
        <taxon>Lottioidea</taxon>
        <taxon>Lottiidae</taxon>
        <taxon>Lottia</taxon>
    </lineage>
</organism>
<dbReference type="CTD" id="20235494"/>
<feature type="signal peptide" evidence="1">
    <location>
        <begin position="1"/>
        <end position="23"/>
    </location>
</feature>
<evidence type="ECO:0000256" key="1">
    <source>
        <dbReference type="SAM" id="SignalP"/>
    </source>
</evidence>
<dbReference type="Proteomes" id="UP000030746">
    <property type="component" value="Unassembled WGS sequence"/>
</dbReference>
<dbReference type="KEGG" id="lgi:LOTGIDRAFT_149784"/>
<evidence type="ECO:0008006" key="4">
    <source>
        <dbReference type="Google" id="ProtNLM"/>
    </source>
</evidence>
<dbReference type="RefSeq" id="XP_009048804.1">
    <property type="nucleotide sequence ID" value="XM_009050556.1"/>
</dbReference>
<reference evidence="2 3" key="1">
    <citation type="journal article" date="2013" name="Nature">
        <title>Insights into bilaterian evolution from three spiralian genomes.</title>
        <authorList>
            <person name="Simakov O."/>
            <person name="Marletaz F."/>
            <person name="Cho S.J."/>
            <person name="Edsinger-Gonzales E."/>
            <person name="Havlak P."/>
            <person name="Hellsten U."/>
            <person name="Kuo D.H."/>
            <person name="Larsson T."/>
            <person name="Lv J."/>
            <person name="Arendt D."/>
            <person name="Savage R."/>
            <person name="Osoegawa K."/>
            <person name="de Jong P."/>
            <person name="Grimwood J."/>
            <person name="Chapman J.A."/>
            <person name="Shapiro H."/>
            <person name="Aerts A."/>
            <person name="Otillar R.P."/>
            <person name="Terry A.Y."/>
            <person name="Boore J.L."/>
            <person name="Grigoriev I.V."/>
            <person name="Lindberg D.R."/>
            <person name="Seaver E.C."/>
            <person name="Weisblat D.A."/>
            <person name="Putnam N.H."/>
            <person name="Rokhsar D.S."/>
        </authorList>
    </citation>
    <scope>NUCLEOTIDE SEQUENCE [LARGE SCALE GENOMIC DNA]</scope>
</reference>
<dbReference type="STRING" id="225164.V4CF92"/>
<name>V4CF92_LOTGI</name>
<protein>
    <recommendedName>
        <fullName evidence="4">Myeloid-derived growth factor</fullName>
    </recommendedName>
</protein>
<evidence type="ECO:0000313" key="2">
    <source>
        <dbReference type="EMBL" id="ESP00685.1"/>
    </source>
</evidence>
<accession>V4CF92</accession>
<evidence type="ECO:0000313" key="3">
    <source>
        <dbReference type="Proteomes" id="UP000030746"/>
    </source>
</evidence>
<dbReference type="HOGENOM" id="CLU_132160_0_0_1"/>